<comment type="caution">
    <text evidence="1">The sequence shown here is derived from an EMBL/GenBank/DDBJ whole genome shotgun (WGS) entry which is preliminary data.</text>
</comment>
<accession>A0ABU1HDG5</accession>
<dbReference type="Proteomes" id="UP001251374">
    <property type="component" value="Unassembled WGS sequence"/>
</dbReference>
<dbReference type="Gene3D" id="3.50.50.60">
    <property type="entry name" value="FAD/NAD(P)-binding domain"/>
    <property type="match status" value="1"/>
</dbReference>
<name>A0ABU1HDG5_9GAMM</name>
<dbReference type="EMBL" id="JARWAM010000003">
    <property type="protein sequence ID" value="MDR5904799.1"/>
    <property type="molecule type" value="Genomic_DNA"/>
</dbReference>
<evidence type="ECO:0000313" key="1">
    <source>
        <dbReference type="EMBL" id="MDR5904799.1"/>
    </source>
</evidence>
<evidence type="ECO:0008006" key="3">
    <source>
        <dbReference type="Google" id="ProtNLM"/>
    </source>
</evidence>
<proteinExistence type="predicted"/>
<dbReference type="InterPro" id="IPR036188">
    <property type="entry name" value="FAD/NAD-bd_sf"/>
</dbReference>
<gene>
    <name evidence="1" type="ORF">QC821_05885</name>
</gene>
<keyword evidence="2" id="KW-1185">Reference proteome</keyword>
<evidence type="ECO:0000313" key="2">
    <source>
        <dbReference type="Proteomes" id="UP001251374"/>
    </source>
</evidence>
<organism evidence="1 2">
    <name type="scientific">Franzmannia qiaohouensis</name>
    <dbReference type="NCBI Taxonomy" id="1329370"/>
    <lineage>
        <taxon>Bacteria</taxon>
        <taxon>Pseudomonadati</taxon>
        <taxon>Pseudomonadota</taxon>
        <taxon>Gammaproteobacteria</taxon>
        <taxon>Oceanospirillales</taxon>
        <taxon>Halomonadaceae</taxon>
        <taxon>Franzmannia</taxon>
    </lineage>
</organism>
<reference evidence="1 2" key="1">
    <citation type="submission" date="2023-04" db="EMBL/GenBank/DDBJ databases">
        <title>A long-awaited taxogenomic arrangement of the family Halomonadaceae.</title>
        <authorList>
            <person name="De La Haba R."/>
            <person name="Chuvochina M."/>
            <person name="Wittouck S."/>
            <person name="Arahal D.R."/>
            <person name="Sanchez-Porro C."/>
            <person name="Hugenholtz P."/>
            <person name="Ventosa A."/>
        </authorList>
    </citation>
    <scope>NUCLEOTIDE SEQUENCE [LARGE SCALE GENOMIC DNA]</scope>
    <source>
        <strain evidence="1 2">DSM 26770</strain>
    </source>
</reference>
<sequence>MLPSLGQPGGALDLHQGFTLGPATGELLAQMMDGETPAVDMAPFRVDRF</sequence>
<protein>
    <recommendedName>
        <fullName evidence="3">FAD dependent oxidoreductase</fullName>
    </recommendedName>
</protein>